<comment type="caution">
    <text evidence="1">The sequence shown here is derived from an EMBL/GenBank/DDBJ whole genome shotgun (WGS) entry which is preliminary data.</text>
</comment>
<dbReference type="RefSeq" id="WP_034835312.1">
    <property type="nucleotide sequence ID" value="NZ_JANX01000098.1"/>
</dbReference>
<dbReference type="EMBL" id="JANX01000098">
    <property type="protein sequence ID" value="KGM34364.1"/>
    <property type="molecule type" value="Genomic_DNA"/>
</dbReference>
<accession>A0A0A0D8C0</accession>
<sequence>MSQESNGDPGLLLFTSLCIGLRDWAQTGSGPGPRQRLNWKHATDLLRQGLDAEAEAEMRRADPLTPAEEDEARRFDLRAFDKALVAANDERGWID</sequence>
<proteinExistence type="predicted"/>
<dbReference type="AlphaFoldDB" id="A0A0A0D8C0"/>
<dbReference type="Proteomes" id="UP000029995">
    <property type="component" value="Unassembled WGS sequence"/>
</dbReference>
<protein>
    <submittedName>
        <fullName evidence="1">Uncharacterized protein</fullName>
    </submittedName>
</protein>
<evidence type="ECO:0000313" key="1">
    <source>
        <dbReference type="EMBL" id="KGM34364.1"/>
    </source>
</evidence>
<gene>
    <name evidence="1" type="ORF">P409_10650</name>
</gene>
<organism evidence="1 2">
    <name type="scientific">Inquilinus limosus MP06</name>
    <dbReference type="NCBI Taxonomy" id="1398085"/>
    <lineage>
        <taxon>Bacteria</taxon>
        <taxon>Pseudomonadati</taxon>
        <taxon>Pseudomonadota</taxon>
        <taxon>Alphaproteobacteria</taxon>
        <taxon>Rhodospirillales</taxon>
        <taxon>Rhodospirillaceae</taxon>
        <taxon>Inquilinus</taxon>
    </lineage>
</organism>
<evidence type="ECO:0000313" key="2">
    <source>
        <dbReference type="Proteomes" id="UP000029995"/>
    </source>
</evidence>
<reference evidence="1 2" key="1">
    <citation type="submission" date="2014-01" db="EMBL/GenBank/DDBJ databases">
        <title>Genome sequence determination for a cystic fibrosis isolate, Inquilinus limosus.</title>
        <authorList>
            <person name="Pino M."/>
            <person name="Di Conza J."/>
            <person name="Gutkind G."/>
        </authorList>
    </citation>
    <scope>NUCLEOTIDE SEQUENCE [LARGE SCALE GENOMIC DNA]</scope>
    <source>
        <strain evidence="1 2">MP06</strain>
    </source>
</reference>
<name>A0A0A0D8C0_9PROT</name>
<dbReference type="OrthoDB" id="7356400at2"/>